<feature type="region of interest" description="Disordered" evidence="1">
    <location>
        <begin position="329"/>
        <end position="360"/>
    </location>
</feature>
<dbReference type="RefSeq" id="WP_222975346.1">
    <property type="nucleotide sequence ID" value="NZ_JAINVZ010000004.1"/>
</dbReference>
<reference evidence="3 4" key="1">
    <citation type="submission" date="2021-08" db="EMBL/GenBank/DDBJ databases">
        <title>Streptomyces sp. PTM05 isolated from lichen.</title>
        <authorList>
            <person name="Somphong A."/>
            <person name="Phongsopitanun W."/>
            <person name="Tanasupawat S."/>
        </authorList>
    </citation>
    <scope>NUCLEOTIDE SEQUENCE [LARGE SCALE GENOMIC DNA]</scope>
    <source>
        <strain evidence="3 4">Ptm05</strain>
    </source>
</reference>
<dbReference type="Proteomes" id="UP001198565">
    <property type="component" value="Unassembled WGS sequence"/>
</dbReference>
<dbReference type="Pfam" id="PF25275">
    <property type="entry name" value="Golvesin_C"/>
    <property type="match status" value="1"/>
</dbReference>
<evidence type="ECO:0000256" key="1">
    <source>
        <dbReference type="SAM" id="MobiDB-lite"/>
    </source>
</evidence>
<dbReference type="EMBL" id="JAINVZ010000004">
    <property type="protein sequence ID" value="MBY8884678.1"/>
    <property type="molecule type" value="Genomic_DNA"/>
</dbReference>
<organism evidence="3 4">
    <name type="scientific">Streptantibioticus parmotrematis</name>
    <dbReference type="NCBI Taxonomy" id="2873249"/>
    <lineage>
        <taxon>Bacteria</taxon>
        <taxon>Bacillati</taxon>
        <taxon>Actinomycetota</taxon>
        <taxon>Actinomycetes</taxon>
        <taxon>Kitasatosporales</taxon>
        <taxon>Streptomycetaceae</taxon>
        <taxon>Streptantibioticus</taxon>
    </lineage>
</organism>
<feature type="compositionally biased region" description="Low complexity" evidence="1">
    <location>
        <begin position="329"/>
        <end position="340"/>
    </location>
</feature>
<dbReference type="InterPro" id="IPR033803">
    <property type="entry name" value="CBD-like_Golvesin-Xly"/>
</dbReference>
<comment type="caution">
    <text evidence="3">The sequence shown here is derived from an EMBL/GenBank/DDBJ whole genome shotgun (WGS) entry which is preliminary data.</text>
</comment>
<feature type="domain" description="Golvesin/Xly CBD-like" evidence="2">
    <location>
        <begin position="839"/>
        <end position="930"/>
    </location>
</feature>
<keyword evidence="4" id="KW-1185">Reference proteome</keyword>
<evidence type="ECO:0000259" key="2">
    <source>
        <dbReference type="Pfam" id="PF25275"/>
    </source>
</evidence>
<proteinExistence type="predicted"/>
<gene>
    <name evidence="3" type="ORF">K7472_07445</name>
</gene>
<name>A0ABS7QND5_9ACTN</name>
<accession>A0ABS7QND5</accession>
<sequence length="1353" mass="143073">MSADRAVTLAPDIDGVHVLAADSSKAYKWHTVTTLSEPGFASDLWTGNYCLPDRSHAVVVYAPRQFADNQELMERGAFAAVVDLDTGTVKKLAVNASLAYFDPSCDTRTHTAAITQIKGDQTRLATIDASGKTLSTITANGEITSATPAGGGIVGAFGNKVVRIDRSGRSSAIATATGTPYSIREDASGGIDFLDQTKTTQEARRVASNATVTLATGAIGQIGLADGVGGQVFLLGNPKRTAALPTAVKRLKAAPESNVSTDGALAVNAAISPALRTHAQNPLADIGDPATANGRVQIQATLTSSGKAVGFSADASPDHQLDTVQGAALSPSLPASPAPSKRGSPRAAKTELSATAASDANSTVDADRYCSITRNDPNTMALQPTPNQVEWAVDMAVRGDLTSNWIQQSGWRAAEGLGTVNPQGMFPLPKLNGGGNIPSQVLLGILTQESNLWQATSHAEPGELGNPLIGNFYGTNIYPGTAGYDPDAIWKIDWDKSDCGYGIGQVTDGMRMAGHTKAGETALAPDQQRALALDYTVNIAYAAQLLAEKWNELHSSTVSLKINNDDPSKIENWFAAAWDYNSGFNPPGAASNWGLGWYNNPANPLYPASRHPFLDGNTYSDAAHPQDWPYEEKVMGWAAWPIDTGRSYDDNGNEQQKGDPGFNSAGYAAAWWTTDAQRSAIKPPLNTFCDSSNACDISSPPTCETGHSGDPSCDTPHWWNKSATWKPDCASSCGNASIRYVTLRMEPSSADPSPPPCDTSGLSSGSVVIDDVPTGTATPRCPMNTFKSQGSFAFTFPQDSDGHYEAREDLQQIGGGFDGHYWFSHGRQDGNWGNLLETTGTWTPNSLPAHLYQIRAYMPYLGEKTKTAAYKITTADGTVYTRTVDQSSVTGGWITVGYFNLSSNAKVQLTNITTDPTSGDTTVAYDALALTPVTGTWQHHTFTAAAIFPSDINLDTDLSSLPSWAVNTPLRGRQALYDWANSLSSTLAATPLCAGGTTGSNCISSDMSTAMKKWSSDVETAGTNPNNSPSEADWMGFSIATPPKTITAHTFDDDHSYKIKTVIDTSWVSASDGTVVPGTEHAEYTARSGTTTLPTFVTAFMNATENDYAGLGVTVPDLAFSATNANTYGHSEFVNQPVETGFTPGEEYAPKESPASIDSTGKCVDTKIISGGVIGYRMLDAQSSTDKNVAAWKNNLSSLASAGKIPQAVATAAGDIYSMFFRAVGIDNGSLFNIAPPIWQNVSMAFCGDGSVHNTQSAPDTDDNPEYGIVYASHMPDEYLYLDNRLVDENGKATDGPVQKGDYANFTEGGYGLCQSAGRGNGGNPWAITMDSSAGVNPDNAAFCDAYPPPPVS</sequence>
<protein>
    <submittedName>
        <fullName evidence="3">Tat pathway signal protein</fullName>
    </submittedName>
</protein>
<evidence type="ECO:0000313" key="3">
    <source>
        <dbReference type="EMBL" id="MBY8884678.1"/>
    </source>
</evidence>
<evidence type="ECO:0000313" key="4">
    <source>
        <dbReference type="Proteomes" id="UP001198565"/>
    </source>
</evidence>